<evidence type="ECO:0000313" key="1">
    <source>
        <dbReference type="EMBL" id="GHD26357.1"/>
    </source>
</evidence>
<protein>
    <submittedName>
        <fullName evidence="1">Uncharacterized protein</fullName>
    </submittedName>
</protein>
<dbReference type="EMBL" id="BMZR01000001">
    <property type="protein sequence ID" value="GHD26357.1"/>
    <property type="molecule type" value="Genomic_DNA"/>
</dbReference>
<sequence>MAVFLLFDGQGKAATLLKFMLTTFLKYNGHIKNVHLTKYEYYYYERLSLIRFLIITPLNDVG</sequence>
<organism evidence="1 2">
    <name type="scientific">Psychrobacter glaciei</name>
    <dbReference type="NCBI Taxonomy" id="619771"/>
    <lineage>
        <taxon>Bacteria</taxon>
        <taxon>Pseudomonadati</taxon>
        <taxon>Pseudomonadota</taxon>
        <taxon>Gammaproteobacteria</taxon>
        <taxon>Moraxellales</taxon>
        <taxon>Moraxellaceae</taxon>
        <taxon>Psychrobacter</taxon>
    </lineage>
</organism>
<gene>
    <name evidence="1" type="ORF">GCM10016272_03160</name>
</gene>
<proteinExistence type="predicted"/>
<keyword evidence="2" id="KW-1185">Reference proteome</keyword>
<reference evidence="2" key="1">
    <citation type="journal article" date="2019" name="Int. J. Syst. Evol. Microbiol.">
        <title>The Global Catalogue of Microorganisms (GCM) 10K type strain sequencing project: providing services to taxonomists for standard genome sequencing and annotation.</title>
        <authorList>
            <consortium name="The Broad Institute Genomics Platform"/>
            <consortium name="The Broad Institute Genome Sequencing Center for Infectious Disease"/>
            <person name="Wu L."/>
            <person name="Ma J."/>
        </authorList>
    </citation>
    <scope>NUCLEOTIDE SEQUENCE [LARGE SCALE GENOMIC DNA]</scope>
    <source>
        <strain evidence="2">KCTC 42280</strain>
    </source>
</reference>
<comment type="caution">
    <text evidence="1">The sequence shown here is derived from an EMBL/GenBank/DDBJ whole genome shotgun (WGS) entry which is preliminary data.</text>
</comment>
<evidence type="ECO:0000313" key="2">
    <source>
        <dbReference type="Proteomes" id="UP000610203"/>
    </source>
</evidence>
<accession>A0ABQ3GNK8</accession>
<dbReference type="Proteomes" id="UP000610203">
    <property type="component" value="Unassembled WGS sequence"/>
</dbReference>
<name>A0ABQ3GNK8_9GAMM</name>